<organism evidence="4 5">
    <name type="scientific">Mangrovivirga halotolerans</name>
    <dbReference type="NCBI Taxonomy" id="2993936"/>
    <lineage>
        <taxon>Bacteria</taxon>
        <taxon>Pseudomonadati</taxon>
        <taxon>Bacteroidota</taxon>
        <taxon>Cytophagia</taxon>
        <taxon>Cytophagales</taxon>
        <taxon>Mangrovivirgaceae</taxon>
        <taxon>Mangrovivirga</taxon>
    </lineage>
</organism>
<reference evidence="4 5" key="1">
    <citation type="submission" date="2022-11" db="EMBL/GenBank/DDBJ databases">
        <title>The characterization of three novel Bacteroidetes species and genomic analysis of their roles in tidal elemental geochemical cycles.</title>
        <authorList>
            <person name="Ma K."/>
        </authorList>
    </citation>
    <scope>NUCLEOTIDE SEQUENCE [LARGE SCALE GENOMIC DNA]</scope>
    <source>
        <strain evidence="4 5">M17</strain>
    </source>
</reference>
<evidence type="ECO:0000313" key="4">
    <source>
        <dbReference type="EMBL" id="MCX2745535.1"/>
    </source>
</evidence>
<accession>A0ABT3RUT5</accession>
<evidence type="ECO:0000259" key="3">
    <source>
        <dbReference type="Pfam" id="PF13474"/>
    </source>
</evidence>
<evidence type="ECO:0000313" key="5">
    <source>
        <dbReference type="Proteomes" id="UP001209885"/>
    </source>
</evidence>
<keyword evidence="5" id="KW-1185">Reference proteome</keyword>
<dbReference type="InterPro" id="IPR037401">
    <property type="entry name" value="SnoaL-like"/>
</dbReference>
<dbReference type="Gene3D" id="3.10.450.50">
    <property type="match status" value="1"/>
</dbReference>
<dbReference type="RefSeq" id="WP_266058130.1">
    <property type="nucleotide sequence ID" value="NZ_JAPFQN010000010.1"/>
</dbReference>
<dbReference type="PROSITE" id="PS51257">
    <property type="entry name" value="PROKAR_LIPOPROTEIN"/>
    <property type="match status" value="1"/>
</dbReference>
<sequence length="186" mass="20786">MKKFHLLVLVILILGSCTQSTLTDEQIEAEKAAIKDQIMTIHNAYNENNLEPLKELSSSGEFMAFGTDKSEVMKSKADWKKQMEADSKAFSAMKIEDPKNLSIVVASSGDLASAIYETDASITVDGETSPMFFRFAYTWEKEDGNWKIRQLLASMPSSGQSAEDWVAKREAQKEASNNDENIEDEN</sequence>
<keyword evidence="2" id="KW-0732">Signal</keyword>
<comment type="caution">
    <text evidence="4">The sequence shown here is derived from an EMBL/GenBank/DDBJ whole genome shotgun (WGS) entry which is preliminary data.</text>
</comment>
<proteinExistence type="predicted"/>
<feature type="signal peptide" evidence="2">
    <location>
        <begin position="1"/>
        <end position="22"/>
    </location>
</feature>
<feature type="chain" id="PRO_5046311349" evidence="2">
    <location>
        <begin position="23"/>
        <end position="186"/>
    </location>
</feature>
<name>A0ABT3RUT5_9BACT</name>
<dbReference type="Pfam" id="PF13474">
    <property type="entry name" value="SnoaL_3"/>
    <property type="match status" value="1"/>
</dbReference>
<evidence type="ECO:0000256" key="2">
    <source>
        <dbReference type="SAM" id="SignalP"/>
    </source>
</evidence>
<feature type="domain" description="SnoaL-like" evidence="3">
    <location>
        <begin position="38"/>
        <end position="156"/>
    </location>
</feature>
<dbReference type="EMBL" id="JAPFQN010000010">
    <property type="protein sequence ID" value="MCX2745535.1"/>
    <property type="molecule type" value="Genomic_DNA"/>
</dbReference>
<dbReference type="Proteomes" id="UP001209885">
    <property type="component" value="Unassembled WGS sequence"/>
</dbReference>
<gene>
    <name evidence="4" type="ORF">OO013_16765</name>
</gene>
<feature type="region of interest" description="Disordered" evidence="1">
    <location>
        <begin position="159"/>
        <end position="186"/>
    </location>
</feature>
<protein>
    <submittedName>
        <fullName evidence="4">Nuclear transport factor 2 family protein</fullName>
    </submittedName>
</protein>
<dbReference type="InterPro" id="IPR032710">
    <property type="entry name" value="NTF2-like_dom_sf"/>
</dbReference>
<evidence type="ECO:0000256" key="1">
    <source>
        <dbReference type="SAM" id="MobiDB-lite"/>
    </source>
</evidence>
<dbReference type="SUPFAM" id="SSF54427">
    <property type="entry name" value="NTF2-like"/>
    <property type="match status" value="1"/>
</dbReference>